<organism evidence="1 2">
    <name type="scientific">Fusarium mundagurra</name>
    <dbReference type="NCBI Taxonomy" id="1567541"/>
    <lineage>
        <taxon>Eukaryota</taxon>
        <taxon>Fungi</taxon>
        <taxon>Dikarya</taxon>
        <taxon>Ascomycota</taxon>
        <taxon>Pezizomycotina</taxon>
        <taxon>Sordariomycetes</taxon>
        <taxon>Hypocreomycetidae</taxon>
        <taxon>Hypocreales</taxon>
        <taxon>Nectriaceae</taxon>
        <taxon>Fusarium</taxon>
        <taxon>Fusarium fujikuroi species complex</taxon>
    </lineage>
</organism>
<gene>
    <name evidence="1" type="ORF">FMUND_11092</name>
</gene>
<dbReference type="Proteomes" id="UP000544331">
    <property type="component" value="Unassembled WGS sequence"/>
</dbReference>
<keyword evidence="2" id="KW-1185">Reference proteome</keyword>
<proteinExistence type="predicted"/>
<dbReference type="AlphaFoldDB" id="A0A8H5Y9L4"/>
<reference evidence="1 2" key="1">
    <citation type="submission" date="2020-05" db="EMBL/GenBank/DDBJ databases">
        <title>Identification and distribution of gene clusters putatively required for synthesis of sphingolipid metabolism inhibitors in phylogenetically diverse species of the filamentous fungus Fusarium.</title>
        <authorList>
            <person name="Kim H.-S."/>
            <person name="Busman M."/>
            <person name="Brown D.W."/>
            <person name="Divon H."/>
            <person name="Uhlig S."/>
            <person name="Proctor R.H."/>
        </authorList>
    </citation>
    <scope>NUCLEOTIDE SEQUENCE [LARGE SCALE GENOMIC DNA]</scope>
    <source>
        <strain evidence="1 2">NRRL 66235</strain>
    </source>
</reference>
<name>A0A8H5Y9L4_9HYPO</name>
<dbReference type="EMBL" id="JAAOAN010000424">
    <property type="protein sequence ID" value="KAF5707421.1"/>
    <property type="molecule type" value="Genomic_DNA"/>
</dbReference>
<dbReference type="PANTHER" id="PTHR10039">
    <property type="entry name" value="AMELOGENIN"/>
    <property type="match status" value="1"/>
</dbReference>
<accession>A0A8H5Y9L4</accession>
<comment type="caution">
    <text evidence="1">The sequence shown here is derived from an EMBL/GenBank/DDBJ whole genome shotgun (WGS) entry which is preliminary data.</text>
</comment>
<dbReference type="PANTHER" id="PTHR10039:SF16">
    <property type="entry name" value="GPI INOSITOL-DEACYLASE"/>
    <property type="match status" value="1"/>
</dbReference>
<protein>
    <submittedName>
        <fullName evidence="1">Ankyrin repeat</fullName>
    </submittedName>
</protein>
<evidence type="ECO:0000313" key="2">
    <source>
        <dbReference type="Proteomes" id="UP000544331"/>
    </source>
</evidence>
<dbReference type="OrthoDB" id="1577640at2759"/>
<evidence type="ECO:0000313" key="1">
    <source>
        <dbReference type="EMBL" id="KAF5707421.1"/>
    </source>
</evidence>
<sequence>MKSHGVDNDIRVCIDRRLKLDKTLSMPSESLKEEVRNSVLSKSNGMFRYAQCEMDHASQRTGRGVRRALSNMPSNLNETYKRTLENIRNTEDRRHIKRELLWLAYSLRPLKLQELADAVVVEEDDDAIDDDLRLHDPVILLEYANGLFEFNPVTQAVSLSHSSIKTFLTSDWIKNSSASYFALGGDTECHLKIMRWCLTYLSYSEFNSGCGAISKSTMSRYPFLGYAA</sequence>